<organism evidence="1 2">
    <name type="scientific">Halopseudomonas pertucinogena</name>
    <dbReference type="NCBI Taxonomy" id="86175"/>
    <lineage>
        <taxon>Bacteria</taxon>
        <taxon>Pseudomonadati</taxon>
        <taxon>Pseudomonadota</taxon>
        <taxon>Gammaproteobacteria</taxon>
        <taxon>Pseudomonadales</taxon>
        <taxon>Pseudomonadaceae</taxon>
        <taxon>Halopseudomonas</taxon>
    </lineage>
</organism>
<sequence>MRHSQKGMSFFGWLAVIALVVFGAVIAMKLTPIYLDHMALRKIVTSVNEDPELKIGSLRDLRAHINKGMQINSIRDIKADDAIEVTASGADTYTVVIKYEVRSPLLNTVDLLVHFDETHIVRPIK</sequence>
<dbReference type="InterPro" id="IPR032314">
    <property type="entry name" value="DUF4845"/>
</dbReference>
<accession>A0ABQ2CHM6</accession>
<dbReference type="EMBL" id="BMNN01000001">
    <property type="protein sequence ID" value="GGI89847.1"/>
    <property type="molecule type" value="Genomic_DNA"/>
</dbReference>
<gene>
    <name evidence="1" type="ORF">GCM10009083_02770</name>
</gene>
<evidence type="ECO:0000313" key="1">
    <source>
        <dbReference type="EMBL" id="GGI89847.1"/>
    </source>
</evidence>
<protein>
    <submittedName>
        <fullName evidence="1">DUF4845 domain-containing protein</fullName>
    </submittedName>
</protein>
<dbReference type="Pfam" id="PF16137">
    <property type="entry name" value="DUF4845"/>
    <property type="match status" value="1"/>
</dbReference>
<evidence type="ECO:0000313" key="2">
    <source>
        <dbReference type="Proteomes" id="UP000633263"/>
    </source>
</evidence>
<proteinExistence type="predicted"/>
<comment type="caution">
    <text evidence="1">The sequence shown here is derived from an EMBL/GenBank/DDBJ whole genome shotgun (WGS) entry which is preliminary data.</text>
</comment>
<reference evidence="2" key="1">
    <citation type="journal article" date="2019" name="Int. J. Syst. Evol. Microbiol.">
        <title>The Global Catalogue of Microorganisms (GCM) 10K type strain sequencing project: providing services to taxonomists for standard genome sequencing and annotation.</title>
        <authorList>
            <consortium name="The Broad Institute Genomics Platform"/>
            <consortium name="The Broad Institute Genome Sequencing Center for Infectious Disease"/>
            <person name="Wu L."/>
            <person name="Ma J."/>
        </authorList>
    </citation>
    <scope>NUCLEOTIDE SEQUENCE [LARGE SCALE GENOMIC DNA]</scope>
    <source>
        <strain evidence="2">JCM 11590</strain>
    </source>
</reference>
<name>A0ABQ2CHM6_9GAMM</name>
<dbReference type="Proteomes" id="UP000633263">
    <property type="component" value="Unassembled WGS sequence"/>
</dbReference>
<keyword evidence="2" id="KW-1185">Reference proteome</keyword>